<dbReference type="EnsemblMetazoa" id="AALFPA23_016266.R23705">
    <property type="protein sequence ID" value="AALFPA23_016266.P23705"/>
    <property type="gene ID" value="AALFPA23_016266"/>
</dbReference>
<feature type="compositionally biased region" description="Basic and acidic residues" evidence="6">
    <location>
        <begin position="2014"/>
        <end position="2025"/>
    </location>
</feature>
<dbReference type="PANTHER" id="PTHR47331:SF5">
    <property type="entry name" value="RIBONUCLEASE H"/>
    <property type="match status" value="1"/>
</dbReference>
<evidence type="ECO:0000313" key="10">
    <source>
        <dbReference type="Proteomes" id="UP000069940"/>
    </source>
</evidence>
<dbReference type="InterPro" id="IPR011011">
    <property type="entry name" value="Znf_FYVE_PHD"/>
</dbReference>
<dbReference type="InterPro" id="IPR019786">
    <property type="entry name" value="Zinc_finger_PHD-type_CS"/>
</dbReference>
<dbReference type="InterPro" id="IPR001584">
    <property type="entry name" value="Integrase_cat-core"/>
</dbReference>
<dbReference type="InterPro" id="IPR013083">
    <property type="entry name" value="Znf_RING/FYVE/PHD"/>
</dbReference>
<evidence type="ECO:0000256" key="6">
    <source>
        <dbReference type="SAM" id="MobiDB-lite"/>
    </source>
</evidence>
<evidence type="ECO:0000256" key="1">
    <source>
        <dbReference type="ARBA" id="ARBA00022723"/>
    </source>
</evidence>
<evidence type="ECO:0000259" key="7">
    <source>
        <dbReference type="PROSITE" id="PS50016"/>
    </source>
</evidence>
<dbReference type="CDD" id="cd01644">
    <property type="entry name" value="RT_pepA17"/>
    <property type="match status" value="1"/>
</dbReference>
<dbReference type="InterPro" id="IPR036397">
    <property type="entry name" value="RNaseH_sf"/>
</dbReference>
<evidence type="ECO:0000256" key="4">
    <source>
        <dbReference type="PROSITE-ProRule" id="PRU00146"/>
    </source>
</evidence>
<dbReference type="Pfam" id="PF00628">
    <property type="entry name" value="PHD"/>
    <property type="match status" value="1"/>
</dbReference>
<keyword evidence="3" id="KW-0862">Zinc</keyword>
<feature type="coiled-coil region" evidence="5">
    <location>
        <begin position="157"/>
        <end position="226"/>
    </location>
</feature>
<reference evidence="9" key="2">
    <citation type="submission" date="2025-05" db="UniProtKB">
        <authorList>
            <consortium name="EnsemblMetazoa"/>
        </authorList>
    </citation>
    <scope>IDENTIFICATION</scope>
    <source>
        <strain evidence="9">Foshan</strain>
    </source>
</reference>
<dbReference type="PANTHER" id="PTHR47331">
    <property type="entry name" value="PHD-TYPE DOMAIN-CONTAINING PROTEIN"/>
    <property type="match status" value="1"/>
</dbReference>
<feature type="domain" description="Integrase catalytic" evidence="8">
    <location>
        <begin position="1676"/>
        <end position="1861"/>
    </location>
</feature>
<evidence type="ECO:0000256" key="3">
    <source>
        <dbReference type="ARBA" id="ARBA00022833"/>
    </source>
</evidence>
<name>A0ABM1Z968_AEDAL</name>
<dbReference type="PROSITE" id="PS01359">
    <property type="entry name" value="ZF_PHD_1"/>
    <property type="match status" value="1"/>
</dbReference>
<dbReference type="InterPro" id="IPR001965">
    <property type="entry name" value="Znf_PHD"/>
</dbReference>
<dbReference type="InterPro" id="IPR019787">
    <property type="entry name" value="Znf_PHD-finger"/>
</dbReference>
<dbReference type="InterPro" id="IPR040676">
    <property type="entry name" value="DUF5641"/>
</dbReference>
<keyword evidence="10" id="KW-1185">Reference proteome</keyword>
<feature type="region of interest" description="Disordered" evidence="6">
    <location>
        <begin position="123"/>
        <end position="154"/>
    </location>
</feature>
<dbReference type="SUPFAM" id="SSF53098">
    <property type="entry name" value="Ribonuclease H-like"/>
    <property type="match status" value="1"/>
</dbReference>
<organism evidence="9 10">
    <name type="scientific">Aedes albopictus</name>
    <name type="common">Asian tiger mosquito</name>
    <name type="synonym">Stegomyia albopicta</name>
    <dbReference type="NCBI Taxonomy" id="7160"/>
    <lineage>
        <taxon>Eukaryota</taxon>
        <taxon>Metazoa</taxon>
        <taxon>Ecdysozoa</taxon>
        <taxon>Arthropoda</taxon>
        <taxon>Hexapoda</taxon>
        <taxon>Insecta</taxon>
        <taxon>Pterygota</taxon>
        <taxon>Neoptera</taxon>
        <taxon>Endopterygota</taxon>
        <taxon>Diptera</taxon>
        <taxon>Nematocera</taxon>
        <taxon>Culicoidea</taxon>
        <taxon>Culicidae</taxon>
        <taxon>Culicinae</taxon>
        <taxon>Aedini</taxon>
        <taxon>Aedes</taxon>
        <taxon>Stegomyia</taxon>
    </lineage>
</organism>
<feature type="compositionally biased region" description="Basic and acidic residues" evidence="6">
    <location>
        <begin position="130"/>
        <end position="144"/>
    </location>
</feature>
<dbReference type="Pfam" id="PF05380">
    <property type="entry name" value="Peptidase_A17"/>
    <property type="match status" value="1"/>
</dbReference>
<dbReference type="Gene3D" id="3.10.10.10">
    <property type="entry name" value="HIV Type 1 Reverse Transcriptase, subunit A, domain 1"/>
    <property type="match status" value="1"/>
</dbReference>
<evidence type="ECO:0000256" key="5">
    <source>
        <dbReference type="SAM" id="Coils"/>
    </source>
</evidence>
<keyword evidence="1" id="KW-0479">Metal-binding</keyword>
<dbReference type="Gene3D" id="3.30.420.10">
    <property type="entry name" value="Ribonuclease H-like superfamily/Ribonuclease H"/>
    <property type="match status" value="1"/>
</dbReference>
<reference evidence="10" key="1">
    <citation type="journal article" date="2015" name="Proc. Natl. Acad. Sci. U.S.A.">
        <title>Genome sequence of the Asian Tiger mosquito, Aedes albopictus, reveals insights into its biology, genetics, and evolution.</title>
        <authorList>
            <person name="Chen X.G."/>
            <person name="Jiang X."/>
            <person name="Gu J."/>
            <person name="Xu M."/>
            <person name="Wu Y."/>
            <person name="Deng Y."/>
            <person name="Zhang C."/>
            <person name="Bonizzoni M."/>
            <person name="Dermauw W."/>
            <person name="Vontas J."/>
            <person name="Armbruster P."/>
            <person name="Huang X."/>
            <person name="Yang Y."/>
            <person name="Zhang H."/>
            <person name="He W."/>
            <person name="Peng H."/>
            <person name="Liu Y."/>
            <person name="Wu K."/>
            <person name="Chen J."/>
            <person name="Lirakis M."/>
            <person name="Topalis P."/>
            <person name="Van Leeuwen T."/>
            <person name="Hall A.B."/>
            <person name="Jiang X."/>
            <person name="Thorpe C."/>
            <person name="Mueller R.L."/>
            <person name="Sun C."/>
            <person name="Waterhouse R.M."/>
            <person name="Yan G."/>
            <person name="Tu Z.J."/>
            <person name="Fang X."/>
            <person name="James A.A."/>
        </authorList>
    </citation>
    <scope>NUCLEOTIDE SEQUENCE [LARGE SCALE GENOMIC DNA]</scope>
    <source>
        <strain evidence="10">Foshan</strain>
    </source>
</reference>
<evidence type="ECO:0000313" key="9">
    <source>
        <dbReference type="EnsemblMetazoa" id="AALFPA23_016266.P23705"/>
    </source>
</evidence>
<dbReference type="InterPro" id="IPR043128">
    <property type="entry name" value="Rev_trsase/Diguanyl_cyclase"/>
</dbReference>
<dbReference type="Gene3D" id="1.10.340.70">
    <property type="match status" value="1"/>
</dbReference>
<evidence type="ECO:0008006" key="11">
    <source>
        <dbReference type="Google" id="ProtNLM"/>
    </source>
</evidence>
<evidence type="ECO:0000259" key="8">
    <source>
        <dbReference type="PROSITE" id="PS50994"/>
    </source>
</evidence>
<dbReference type="Gene3D" id="3.30.40.10">
    <property type="entry name" value="Zinc/RING finger domain, C3HC4 (zinc finger)"/>
    <property type="match status" value="1"/>
</dbReference>
<dbReference type="Gene3D" id="3.30.70.270">
    <property type="match status" value="1"/>
</dbReference>
<protein>
    <recommendedName>
        <fullName evidence="11">Pro-Pol polyprotein</fullName>
    </recommendedName>
</protein>
<dbReference type="SUPFAM" id="SSF56672">
    <property type="entry name" value="DNA/RNA polymerases"/>
    <property type="match status" value="1"/>
</dbReference>
<dbReference type="SUPFAM" id="SSF57903">
    <property type="entry name" value="FYVE/PHD zinc finger"/>
    <property type="match status" value="1"/>
</dbReference>
<dbReference type="Proteomes" id="UP000069940">
    <property type="component" value="Unassembled WGS sequence"/>
</dbReference>
<dbReference type="InterPro" id="IPR008042">
    <property type="entry name" value="Retrotrans_Pao"/>
</dbReference>
<dbReference type="SMART" id="SM00249">
    <property type="entry name" value="PHD"/>
    <property type="match status" value="1"/>
</dbReference>
<dbReference type="InterPro" id="IPR041588">
    <property type="entry name" value="Integrase_H2C2"/>
</dbReference>
<dbReference type="PROSITE" id="PS50016">
    <property type="entry name" value="ZF_PHD_2"/>
    <property type="match status" value="1"/>
</dbReference>
<dbReference type="PROSITE" id="PS50994">
    <property type="entry name" value="INTEGRASE"/>
    <property type="match status" value="1"/>
</dbReference>
<proteinExistence type="predicted"/>
<accession>A0ABM1Z968</accession>
<dbReference type="InterPro" id="IPR012337">
    <property type="entry name" value="RNaseH-like_sf"/>
</dbReference>
<keyword evidence="5" id="KW-0175">Coiled coil</keyword>
<dbReference type="Pfam" id="PF17921">
    <property type="entry name" value="Integrase_H2C2"/>
    <property type="match status" value="1"/>
</dbReference>
<evidence type="ECO:0000256" key="2">
    <source>
        <dbReference type="ARBA" id="ARBA00022771"/>
    </source>
</evidence>
<dbReference type="InterPro" id="IPR043502">
    <property type="entry name" value="DNA/RNA_pol_sf"/>
</dbReference>
<dbReference type="RefSeq" id="XP_062705241.1">
    <property type="nucleotide sequence ID" value="XM_062849257.1"/>
</dbReference>
<sequence>MSLEREGYDCKKCEQPNTADNMVMCDACLDWYHLGCAGVSPGVEKRPWRCESCAPLPPATAPNIDKAEKGKSSLVKGKTAAGITVPIISETSSVANSKKSGKARKTKTSAPIEGAAKTVLPASMPSVNDKTPKKHPEIPRRADTVKGSVRSSAHSSRALAQLSLQRLEEKQKIEEQKLEIQRRELLKERERLRKEKELEEQENAIMRKQLQIREQYLEEKLDLQEQLVEDEACSQYTSRSRKSLTRKWLENQQIRDDDEVKKLAGAVEPSISGKASSEESVDEEEEAAVYTASVEVNSKLKVPIRNVTRGADKMPTECGPAYGTATKVDDQAARLSQPTANQIAARQLWPKNLPAFSGDPEEWPIFYSSYLDSNTACGYSSVENIIRLRECLKGPAREAVVTKLMFPHAVPSIMETLRRLYGRPELLVKNLLGKVRRLDAPKPERLDSLINFGMAVQQLCDHLEAANLRGHMTNPTLLEELVEKLPATIKLDWVRHKRAFVDPSLKEFGEFMDRLVIDASEVTTVIPLKNGGVSSDRMKQNQRVHINTHNEHSDTPIEPQRKPCPICSKLDHRVRNCDEFRQMHLEARLEAVHRNRLCEVCLINHGNWPCKSRYYCNVGNCRARHHSWLHREETAPTVQADCKAHRIAPSAVLFRVVAVTLFNGTRSIDTFAFLDEGSSHSLVDASIARCLGIVGVPEPLELTWTSSVVRKERLSERVDLMISARGGQQRYKLPSVHTVKALNLPKQDLPLEEMAERFKHLKDVAMSSFQNAEPKLLIGLHHLDLFTPIESRVGEPGEPIAVRCALGWTIYGPCGSKQSTDPFLAFHRSMLDQELNEMVRQQFTLEDTGIHPVPLLESKEDARARQLLETTTVRENGRFTTGLLWKSDNICFPDSLPMATKRLKSLESKLAKDPELRHNVNQQILEYIENNYAHKATQEELRTANPSRVWYLPLNVVAHPRKPNKKRLVWDASATVSGVSLNSQLLKGPDLLVLLPGVICKFRERRIAFGGDIEKMFHQIRIRPEDTHSQRFLFRFDVNQPPDVYIMNVATFGATCSPCSAQHVMHRNADENAKEFPEASMAIKQKTYMDDYFDSTDTPEEASERALQVKLIHSRGGFNMRNWVSNSIDVLRHLGEVSEQRLLSIDCSREEKQQRVLGIAWDPEKDIFVFSTSWHNDLVPYVLGELRPSKRIVLRIIMSLFDPLGLLAPFLIHGRMLIQDLWRLGQDWDTKVGDKEFEKWRRWTTLLPGISSLEIPRCYFGDAHPSSYESLQLHIFTDASEFGYGCAAYFRIVSNGEVRCSLVMARSKVAPLKYQSIPRMELQAALLGARMLHTVSENHTLSIKEKYIHTDAEVVLAWIRSQHRNYKQFVAHRVGEILTLTRPENWRYVPSKENLADCLTKWGKDTEPDSNGRWFDGRNSFLYSEINYWPKQKPIAETSEEIRAHLLLHHITVPSGCLVDVGRFSKWNVLLRTVALVNRFISNCRRKIQGLPIEVFRATEAQGKILLRANRVVIVPLRQDEYLKAEHYLWQVAQNAFYPDETKTLKNNRDEPLLEKWVNIEKSSPLYRLSPFDDQFGVLRVEGRTANASYATFDSRFPVILPKDHPITALLLNSYHCRYGHANRETIVNEVRQRFHIFNLRSTVNKVMKKCQRCKVTKCRPLNPRMAPLPEERLTPFIRPFSYVGVDYLGPLETSVGRRKEKRYVAVFTCLVTRAVHLEVAYNLSTDSCILAVRRFVRRRGPPVEIFSDNGTNFVGASNELKEQIRCINIDCADTFTDARTKWTFNPPSAPHMGGVWERMVRSVKEAIRALDDGRKLNDEILQTVLVEAEGFINSRPLTYMPQGSADFEAITPNHFLLGNSSGAQDPLRAPVDMAAALRSSYQRSQFLSDAVWNRWLKEYFPTLNKRSKWFAESKPVQVGDLVYVAEGTRRTWLRGIVQQVIMGRDGRIRQAVVRTAGGKELKRPIVKLAVMEVAGSESCKNPVGSHHDPRGGGCSGTTAADETALDDGYSLTGEKRQPQHFSER</sequence>
<dbReference type="Pfam" id="PF18701">
    <property type="entry name" value="DUF5641"/>
    <property type="match status" value="1"/>
</dbReference>
<keyword evidence="2 4" id="KW-0863">Zinc-finger</keyword>
<feature type="region of interest" description="Disordered" evidence="6">
    <location>
        <begin position="1979"/>
        <end position="2025"/>
    </location>
</feature>
<dbReference type="GeneID" id="134287440"/>
<dbReference type="Pfam" id="PF03564">
    <property type="entry name" value="DUF1759"/>
    <property type="match status" value="1"/>
</dbReference>
<feature type="domain" description="PHD-type" evidence="7">
    <location>
        <begin position="7"/>
        <end position="56"/>
    </location>
</feature>
<dbReference type="InterPro" id="IPR005312">
    <property type="entry name" value="DUF1759"/>
</dbReference>